<reference evidence="1 2" key="1">
    <citation type="journal article" date="2018" name="New Phytol.">
        <title>Phylogenomics of Endogonaceae and evolution of mycorrhizas within Mucoromycota.</title>
        <authorList>
            <person name="Chang Y."/>
            <person name="Desiro A."/>
            <person name="Na H."/>
            <person name="Sandor L."/>
            <person name="Lipzen A."/>
            <person name="Clum A."/>
            <person name="Barry K."/>
            <person name="Grigoriev I.V."/>
            <person name="Martin F.M."/>
            <person name="Stajich J.E."/>
            <person name="Smith M.E."/>
            <person name="Bonito G."/>
            <person name="Spatafora J.W."/>
        </authorList>
    </citation>
    <scope>NUCLEOTIDE SEQUENCE [LARGE SCALE GENOMIC DNA]</scope>
    <source>
        <strain evidence="1 2">AD002</strain>
    </source>
</reference>
<protein>
    <recommendedName>
        <fullName evidence="3">Mitochondrial PGP phosphatase-domain-containing protein</fullName>
    </recommendedName>
</protein>
<organism evidence="1 2">
    <name type="scientific">Jimgerdemannia flammicorona</name>
    <dbReference type="NCBI Taxonomy" id="994334"/>
    <lineage>
        <taxon>Eukaryota</taxon>
        <taxon>Fungi</taxon>
        <taxon>Fungi incertae sedis</taxon>
        <taxon>Mucoromycota</taxon>
        <taxon>Mucoromycotina</taxon>
        <taxon>Endogonomycetes</taxon>
        <taxon>Endogonales</taxon>
        <taxon>Endogonaceae</taxon>
        <taxon>Jimgerdemannia</taxon>
    </lineage>
</organism>
<evidence type="ECO:0000313" key="2">
    <source>
        <dbReference type="Proteomes" id="UP000274822"/>
    </source>
</evidence>
<dbReference type="EMBL" id="RBNJ01000343">
    <property type="protein sequence ID" value="RUS34755.1"/>
    <property type="molecule type" value="Genomic_DNA"/>
</dbReference>
<evidence type="ECO:0000313" key="1">
    <source>
        <dbReference type="EMBL" id="RUS34755.1"/>
    </source>
</evidence>
<name>A0A433QYE0_9FUNG</name>
<dbReference type="Pfam" id="PF09419">
    <property type="entry name" value="PGP_phosphatase"/>
    <property type="match status" value="1"/>
</dbReference>
<keyword evidence="2" id="KW-1185">Reference proteome</keyword>
<sequence>MVQSFNFSGLINAFRVITKPSLVVPHLVVPGNSRYSPLLMRCKRPHQPTLTYLCTSAPQLYGKDVRHINFRQLKSSGFRALAFDKDNCLTAPYQSIIYPPFQDAWNECKEAFGEENVVIVSNSAGTHDDVGGKQVRFRTRDGRCRL</sequence>
<gene>
    <name evidence="1" type="ORF">BC938DRAFT_478750</name>
</gene>
<dbReference type="AlphaFoldDB" id="A0A433QYE0"/>
<dbReference type="InterPro" id="IPR027706">
    <property type="entry name" value="PGP_Pase"/>
</dbReference>
<dbReference type="Proteomes" id="UP000274822">
    <property type="component" value="Unassembled WGS sequence"/>
</dbReference>
<evidence type="ECO:0008006" key="3">
    <source>
        <dbReference type="Google" id="ProtNLM"/>
    </source>
</evidence>
<comment type="caution">
    <text evidence="1">The sequence shown here is derived from an EMBL/GenBank/DDBJ whole genome shotgun (WGS) entry which is preliminary data.</text>
</comment>
<accession>A0A433QYE0</accession>
<dbReference type="GO" id="GO:0008962">
    <property type="term" value="F:phosphatidylglycerophosphatase activity"/>
    <property type="evidence" value="ECO:0007669"/>
    <property type="project" value="InterPro"/>
</dbReference>
<proteinExistence type="predicted"/>